<reference evidence="8 9" key="1">
    <citation type="journal article" date="2018" name="Elife">
        <title>Firefly genomes illuminate parallel origins of bioluminescence in beetles.</title>
        <authorList>
            <person name="Fallon T.R."/>
            <person name="Lower S.E."/>
            <person name="Chang C.H."/>
            <person name="Bessho-Uehara M."/>
            <person name="Martin G.J."/>
            <person name="Bewick A.J."/>
            <person name="Behringer M."/>
            <person name="Debat H.J."/>
            <person name="Wong I."/>
            <person name="Day J.C."/>
            <person name="Suvorov A."/>
            <person name="Silva C.J."/>
            <person name="Stanger-Hall K.F."/>
            <person name="Hall D.W."/>
            <person name="Schmitz R.J."/>
            <person name="Nelson D.R."/>
            <person name="Lewis S.M."/>
            <person name="Shigenobu S."/>
            <person name="Bybee S.M."/>
            <person name="Larracuente A.M."/>
            <person name="Oba Y."/>
            <person name="Weng J.K."/>
        </authorList>
    </citation>
    <scope>NUCLEOTIDE SEQUENCE [LARGE SCALE GENOMIC DNA]</scope>
    <source>
        <strain evidence="8">1611_PpyrPB1</strain>
        <tissue evidence="8">Whole body</tissue>
    </source>
</reference>
<dbReference type="Proteomes" id="UP000327044">
    <property type="component" value="Unassembled WGS sequence"/>
</dbReference>
<evidence type="ECO:0000256" key="6">
    <source>
        <dbReference type="SAM" id="MobiDB-lite"/>
    </source>
</evidence>
<dbReference type="InterPro" id="IPR001251">
    <property type="entry name" value="CRAL-TRIO_dom"/>
</dbReference>
<dbReference type="GO" id="GO:0003688">
    <property type="term" value="F:DNA replication origin binding"/>
    <property type="evidence" value="ECO:0007669"/>
    <property type="project" value="TreeGrafter"/>
</dbReference>
<dbReference type="Pfam" id="PF02724">
    <property type="entry name" value="CDC45"/>
    <property type="match status" value="1"/>
</dbReference>
<keyword evidence="3" id="KW-0235">DNA replication</keyword>
<comment type="caution">
    <text evidence="8">The sequence shown here is derived from an EMBL/GenBank/DDBJ whole genome shotgun (WGS) entry which is preliminary data.</text>
</comment>
<dbReference type="SUPFAM" id="SSF52087">
    <property type="entry name" value="CRAL/TRIO domain"/>
    <property type="match status" value="1"/>
</dbReference>
<evidence type="ECO:0000313" key="9">
    <source>
        <dbReference type="Proteomes" id="UP000327044"/>
    </source>
</evidence>
<evidence type="ECO:0000313" key="8">
    <source>
        <dbReference type="EMBL" id="KAB0791372.1"/>
    </source>
</evidence>
<dbReference type="GO" id="GO:0031261">
    <property type="term" value="C:DNA replication preinitiation complex"/>
    <property type="evidence" value="ECO:0007669"/>
    <property type="project" value="TreeGrafter"/>
</dbReference>
<evidence type="ECO:0000259" key="7">
    <source>
        <dbReference type="PROSITE" id="PS50191"/>
    </source>
</evidence>
<comment type="subcellular location">
    <subcellularLocation>
        <location evidence="1">Nucleus</location>
    </subcellularLocation>
</comment>
<dbReference type="AlphaFoldDB" id="A0A5N4A230"/>
<dbReference type="GO" id="GO:0006270">
    <property type="term" value="P:DNA replication initiation"/>
    <property type="evidence" value="ECO:0007669"/>
    <property type="project" value="InterPro"/>
</dbReference>
<dbReference type="InterPro" id="IPR036865">
    <property type="entry name" value="CRAL-TRIO_dom_sf"/>
</dbReference>
<protein>
    <recommendedName>
        <fullName evidence="7">CRAL-TRIO domain-containing protein</fullName>
    </recommendedName>
</protein>
<evidence type="ECO:0000256" key="3">
    <source>
        <dbReference type="ARBA" id="ARBA00022705"/>
    </source>
</evidence>
<dbReference type="InParanoid" id="A0A5N4A230"/>
<dbReference type="CDD" id="cd00170">
    <property type="entry name" value="SEC14"/>
    <property type="match status" value="1"/>
</dbReference>
<dbReference type="GO" id="GO:0000727">
    <property type="term" value="P:double-strand break repair via break-induced replication"/>
    <property type="evidence" value="ECO:0007669"/>
    <property type="project" value="TreeGrafter"/>
</dbReference>
<name>A0A5N4A230_PHOPY</name>
<dbReference type="PRINTS" id="PR00180">
    <property type="entry name" value="CRETINALDHBP"/>
</dbReference>
<gene>
    <name evidence="8" type="ORF">PPYR_03172</name>
</gene>
<dbReference type="GO" id="GO:0003697">
    <property type="term" value="F:single-stranded DNA binding"/>
    <property type="evidence" value="ECO:0007669"/>
    <property type="project" value="TreeGrafter"/>
</dbReference>
<dbReference type="PROSITE" id="PS50191">
    <property type="entry name" value="CRAL_TRIO"/>
    <property type="match status" value="1"/>
</dbReference>
<keyword evidence="9" id="KW-1185">Reference proteome</keyword>
<dbReference type="GO" id="GO:0003682">
    <property type="term" value="F:chromatin binding"/>
    <property type="evidence" value="ECO:0007669"/>
    <property type="project" value="TreeGrafter"/>
</dbReference>
<dbReference type="Pfam" id="PF00650">
    <property type="entry name" value="CRAL_TRIO"/>
    <property type="match status" value="1"/>
</dbReference>
<keyword evidence="5" id="KW-0131">Cell cycle</keyword>
<dbReference type="InterPro" id="IPR003874">
    <property type="entry name" value="CDC45"/>
</dbReference>
<organism evidence="8 9">
    <name type="scientific">Photinus pyralis</name>
    <name type="common">Common eastern firefly</name>
    <name type="synonym">Lampyris pyralis</name>
    <dbReference type="NCBI Taxonomy" id="7054"/>
    <lineage>
        <taxon>Eukaryota</taxon>
        <taxon>Metazoa</taxon>
        <taxon>Ecdysozoa</taxon>
        <taxon>Arthropoda</taxon>
        <taxon>Hexapoda</taxon>
        <taxon>Insecta</taxon>
        <taxon>Pterygota</taxon>
        <taxon>Neoptera</taxon>
        <taxon>Endopterygota</taxon>
        <taxon>Coleoptera</taxon>
        <taxon>Polyphaga</taxon>
        <taxon>Elateriformia</taxon>
        <taxon>Elateroidea</taxon>
        <taxon>Lampyridae</taxon>
        <taxon>Lampyrinae</taxon>
        <taxon>Photinus</taxon>
    </lineage>
</organism>
<dbReference type="SMART" id="SM00516">
    <property type="entry name" value="SEC14"/>
    <property type="match status" value="1"/>
</dbReference>
<sequence>MYLENLKTEFYEFLTGKRICLIVNFDIDSICTCKILQSLLKYKQITYTLAVVQGISDLKGVYQENADQVKCFVLINCGGTIDLIDVLEPEDDVIFFVLDSHRPTDLCNIYSNGQIRLLWSPDDDSDVPEFPDIFREDESDEEDDEENLDESGDEAEGRAAKRRRLGEEAIMKRRERRLWEANREKILFEYSQFTYYAKASALYMFDLAWKLNKDDKDLLWYTIVALTEQMIFEKIEHTQYVLETGNLQAHATRLLNRTSDTDNLTSLKIAFEKDLKLVLYRHWSIEASLKYSMFTAVKLKLWSIRGDKRLHELLADMGFPLVQSRQNYLSMDLQLRQEFPSAIEKFSEKYGLGDIEYATFTMSYGYRNKYCAADVVYGMMTLLEAVHQNKKMEELFQSALDCLSRSHRHILSGAIEKAKGITMSLFKTIQAALDMKKIISAGPFIYYIVQEGGLDWYLFAHQHILSLLAQFIIRAYVVMSRNRKASSLPLIVSAPKSVENGTCIVLGIPPLCENSPKNFFGKAFEQAAQRTNCDTNCDYFDTAYFEIPTKDRTHFLDALTALLNLNYDSTMKFCDLEDEYKKNKDLHADDLKSLQGWVQKQSHLPPVSDLQLAIFLHSSYWSMEQAKVAIEKFLTYRGAWPDFFANRNPKDPAVKNAMKVTLCSFFPQRTHENYKVFYFKLMDLDVDRFSCRDSVKLFDMCIALEIMEKGTFDGFVIICDLQDATAAHVLKIDISASRRILLYLQEALPVRFKKLHVITMGGLTNLMMSLIKPFIKKELSSLLHFHDSYEALCKFVPQELLPADLGGKSPTTKELHENMQKSYTEHADFFVEQEAFVSNESLRDRRPSYMDKDLGIGLGGSFKKLDID</sequence>
<dbReference type="SUPFAM" id="SSF46938">
    <property type="entry name" value="CRAL/TRIO N-terminal domain"/>
    <property type="match status" value="1"/>
</dbReference>
<feature type="compositionally biased region" description="Acidic residues" evidence="6">
    <location>
        <begin position="130"/>
        <end position="154"/>
    </location>
</feature>
<evidence type="ECO:0000256" key="5">
    <source>
        <dbReference type="ARBA" id="ARBA00023306"/>
    </source>
</evidence>
<evidence type="ECO:0000256" key="4">
    <source>
        <dbReference type="ARBA" id="ARBA00023242"/>
    </source>
</evidence>
<dbReference type="InterPro" id="IPR036273">
    <property type="entry name" value="CRAL/TRIO_N_dom_sf"/>
</dbReference>
<dbReference type="GO" id="GO:1902977">
    <property type="term" value="P:mitotic DNA replication preinitiation complex assembly"/>
    <property type="evidence" value="ECO:0007669"/>
    <property type="project" value="TreeGrafter"/>
</dbReference>
<dbReference type="FunCoup" id="A0A5N4A230">
    <property type="interactions" value="1104"/>
</dbReference>
<evidence type="ECO:0000256" key="2">
    <source>
        <dbReference type="ARBA" id="ARBA00010727"/>
    </source>
</evidence>
<feature type="region of interest" description="Disordered" evidence="6">
    <location>
        <begin position="130"/>
        <end position="160"/>
    </location>
</feature>
<proteinExistence type="inferred from homology"/>
<dbReference type="Gene3D" id="3.40.525.10">
    <property type="entry name" value="CRAL-TRIO lipid binding domain"/>
    <property type="match status" value="1"/>
</dbReference>
<accession>A0A5N4A230</accession>
<comment type="similarity">
    <text evidence="2">Belongs to the CDC45 family.</text>
</comment>
<dbReference type="PANTHER" id="PTHR10507:SF0">
    <property type="entry name" value="CELL DIVISION CONTROL PROTEIN 45 HOMOLOG"/>
    <property type="match status" value="1"/>
</dbReference>
<dbReference type="EMBL" id="VVIM01000011">
    <property type="protein sequence ID" value="KAB0791372.1"/>
    <property type="molecule type" value="Genomic_DNA"/>
</dbReference>
<evidence type="ECO:0000256" key="1">
    <source>
        <dbReference type="ARBA" id="ARBA00004123"/>
    </source>
</evidence>
<dbReference type="PANTHER" id="PTHR10507">
    <property type="entry name" value="CDC45-RELATED PROTEIN"/>
    <property type="match status" value="1"/>
</dbReference>
<keyword evidence="4" id="KW-0539">Nucleus</keyword>
<feature type="domain" description="CRAL-TRIO" evidence="7">
    <location>
        <begin position="650"/>
        <end position="813"/>
    </location>
</feature>